<dbReference type="EMBL" id="SPHZ02000005">
    <property type="protein sequence ID" value="KAF0918692.1"/>
    <property type="molecule type" value="Genomic_DNA"/>
</dbReference>
<name>A0A6G1E2H3_9ORYZ</name>
<evidence type="ECO:0000313" key="2">
    <source>
        <dbReference type="Proteomes" id="UP000479710"/>
    </source>
</evidence>
<protein>
    <submittedName>
        <fullName evidence="1">Uncharacterized protein</fullName>
    </submittedName>
</protein>
<keyword evidence="2" id="KW-1185">Reference proteome</keyword>
<dbReference type="Proteomes" id="UP000479710">
    <property type="component" value="Unassembled WGS sequence"/>
</dbReference>
<gene>
    <name evidence="1" type="ORF">E2562_025818</name>
</gene>
<accession>A0A6G1E2H3</accession>
<organism evidence="1 2">
    <name type="scientific">Oryza meyeriana var. granulata</name>
    <dbReference type="NCBI Taxonomy" id="110450"/>
    <lineage>
        <taxon>Eukaryota</taxon>
        <taxon>Viridiplantae</taxon>
        <taxon>Streptophyta</taxon>
        <taxon>Embryophyta</taxon>
        <taxon>Tracheophyta</taxon>
        <taxon>Spermatophyta</taxon>
        <taxon>Magnoliopsida</taxon>
        <taxon>Liliopsida</taxon>
        <taxon>Poales</taxon>
        <taxon>Poaceae</taxon>
        <taxon>BOP clade</taxon>
        <taxon>Oryzoideae</taxon>
        <taxon>Oryzeae</taxon>
        <taxon>Oryzinae</taxon>
        <taxon>Oryza</taxon>
        <taxon>Oryza meyeriana</taxon>
    </lineage>
</organism>
<dbReference type="AlphaFoldDB" id="A0A6G1E2H3"/>
<comment type="caution">
    <text evidence="1">The sequence shown here is derived from an EMBL/GenBank/DDBJ whole genome shotgun (WGS) entry which is preliminary data.</text>
</comment>
<reference evidence="1 2" key="1">
    <citation type="submission" date="2019-11" db="EMBL/GenBank/DDBJ databases">
        <title>Whole genome sequence of Oryza granulata.</title>
        <authorList>
            <person name="Li W."/>
        </authorList>
    </citation>
    <scope>NUCLEOTIDE SEQUENCE [LARGE SCALE GENOMIC DNA]</scope>
    <source>
        <strain evidence="2">cv. Menghai</strain>
        <tissue evidence="1">Leaf</tissue>
    </source>
</reference>
<proteinExistence type="predicted"/>
<sequence>MELYKNASAFDPAKRFSVTKPSNNGGKAPVEANATTIFSTTPQSQILGAKNEQAGGRQRPSIQDLLKKQYIFRRELVKDMFNQLMEHHALNLLEPRRPDQVTMTDNPLYCPYHRYVGHVIENCVTFKEWHQRVVDEKKINLDPDAINPDYHSINMVTVEYDSQAQGRENKVLWAPLAQVVHQLASMMLAATPVTHRKVPLTLIGRHGAWCNEDHAQLTFHLTILEQHRRRMLPQLQEDG</sequence>
<evidence type="ECO:0000313" key="1">
    <source>
        <dbReference type="EMBL" id="KAF0918692.1"/>
    </source>
</evidence>
<dbReference type="OrthoDB" id="675927at2759"/>